<comment type="caution">
    <text evidence="2">The sequence shown here is derived from an EMBL/GenBank/DDBJ whole genome shotgun (WGS) entry which is preliminary data.</text>
</comment>
<protein>
    <submittedName>
        <fullName evidence="2">Pyridoxamine 5'-phosphate oxidase family protein</fullName>
    </submittedName>
</protein>
<organism evidence="2 3">
    <name type="scientific">Candidatus Scatomonas pullistercoris</name>
    <dbReference type="NCBI Taxonomy" id="2840920"/>
    <lineage>
        <taxon>Bacteria</taxon>
        <taxon>Bacillati</taxon>
        <taxon>Bacillota</taxon>
        <taxon>Clostridia</taxon>
        <taxon>Lachnospirales</taxon>
        <taxon>Lachnospiraceae</taxon>
        <taxon>Lachnospiraceae incertae sedis</taxon>
        <taxon>Candidatus Scatomonas</taxon>
    </lineage>
</organism>
<evidence type="ECO:0000313" key="2">
    <source>
        <dbReference type="EMBL" id="HIV24674.1"/>
    </source>
</evidence>
<dbReference type="Proteomes" id="UP000824169">
    <property type="component" value="Unassembled WGS sequence"/>
</dbReference>
<dbReference type="Gene3D" id="2.30.110.10">
    <property type="entry name" value="Electron Transport, Fmn-binding Protein, Chain A"/>
    <property type="match status" value="1"/>
</dbReference>
<evidence type="ECO:0000259" key="1">
    <source>
        <dbReference type="Pfam" id="PF01243"/>
    </source>
</evidence>
<reference evidence="2" key="2">
    <citation type="journal article" date="2021" name="PeerJ">
        <title>Extensive microbial diversity within the chicken gut microbiome revealed by metagenomics and culture.</title>
        <authorList>
            <person name="Gilroy R."/>
            <person name="Ravi A."/>
            <person name="Getino M."/>
            <person name="Pursley I."/>
            <person name="Horton D.L."/>
            <person name="Alikhan N.F."/>
            <person name="Baker D."/>
            <person name="Gharbi K."/>
            <person name="Hall N."/>
            <person name="Watson M."/>
            <person name="Adriaenssens E.M."/>
            <person name="Foster-Nyarko E."/>
            <person name="Jarju S."/>
            <person name="Secka A."/>
            <person name="Antonio M."/>
            <person name="Oren A."/>
            <person name="Chaudhuri R.R."/>
            <person name="La Ragione R."/>
            <person name="Hildebrand F."/>
            <person name="Pallen M.J."/>
        </authorList>
    </citation>
    <scope>NUCLEOTIDE SEQUENCE</scope>
    <source>
        <strain evidence="2">CHK188-20938</strain>
    </source>
</reference>
<dbReference type="InterPro" id="IPR012349">
    <property type="entry name" value="Split_barrel_FMN-bd"/>
</dbReference>
<dbReference type="EMBL" id="DVOO01000009">
    <property type="protein sequence ID" value="HIV24674.1"/>
    <property type="molecule type" value="Genomic_DNA"/>
</dbReference>
<dbReference type="SUPFAM" id="SSF50475">
    <property type="entry name" value="FMN-binding split barrel"/>
    <property type="match status" value="1"/>
</dbReference>
<feature type="domain" description="Pyridoxamine 5'-phosphate oxidase N-terminal" evidence="1">
    <location>
        <begin position="2"/>
        <end position="90"/>
    </location>
</feature>
<dbReference type="InterPro" id="IPR011576">
    <property type="entry name" value="Pyridox_Oxase_N"/>
</dbReference>
<accession>A0A9D1P1D2</accession>
<sequence>MDEVLKFLKENPTYYLATAEGDQPRVRPFGTIAKFEGRLYFQTGHVKDVYSQLMDNPKVEICTFSPATGTWLRLSGTAVRDDRNEARAAVLADYPSLQDKYAPDDGNCEVFYLKDATATFSSFTSDPRTIQF</sequence>
<gene>
    <name evidence="2" type="ORF">IAB71_02625</name>
</gene>
<dbReference type="Pfam" id="PF01243">
    <property type="entry name" value="PNPOx_N"/>
    <property type="match status" value="1"/>
</dbReference>
<dbReference type="AlphaFoldDB" id="A0A9D1P1D2"/>
<name>A0A9D1P1D2_9FIRM</name>
<evidence type="ECO:0000313" key="3">
    <source>
        <dbReference type="Proteomes" id="UP000824169"/>
    </source>
</evidence>
<reference evidence="2" key="1">
    <citation type="submission" date="2020-10" db="EMBL/GenBank/DDBJ databases">
        <authorList>
            <person name="Gilroy R."/>
        </authorList>
    </citation>
    <scope>NUCLEOTIDE SEQUENCE</scope>
    <source>
        <strain evidence="2">CHK188-20938</strain>
    </source>
</reference>
<proteinExistence type="predicted"/>